<dbReference type="SUPFAM" id="SSF46689">
    <property type="entry name" value="Homeodomain-like"/>
    <property type="match status" value="1"/>
</dbReference>
<dbReference type="InterPro" id="IPR003593">
    <property type="entry name" value="AAA+_ATPase"/>
</dbReference>
<dbReference type="GO" id="GO:0006355">
    <property type="term" value="P:regulation of DNA-templated transcription"/>
    <property type="evidence" value="ECO:0007669"/>
    <property type="project" value="InterPro"/>
</dbReference>
<dbReference type="Pfam" id="PF25601">
    <property type="entry name" value="AAA_lid_14"/>
    <property type="match status" value="1"/>
</dbReference>
<dbReference type="InterPro" id="IPR002197">
    <property type="entry name" value="HTH_Fis"/>
</dbReference>
<dbReference type="PROSITE" id="PS00688">
    <property type="entry name" value="SIGMA54_INTERACT_3"/>
    <property type="match status" value="1"/>
</dbReference>
<dbReference type="eggNOG" id="COG3829">
    <property type="taxonomic scope" value="Bacteria"/>
</dbReference>
<dbReference type="PRINTS" id="PR01590">
    <property type="entry name" value="HTHFIS"/>
</dbReference>
<dbReference type="HOGENOM" id="CLU_000445_8_1_0"/>
<evidence type="ECO:0000256" key="5">
    <source>
        <dbReference type="ARBA" id="ARBA00023159"/>
    </source>
</evidence>
<keyword evidence="2" id="KW-0067">ATP-binding</keyword>
<dbReference type="Proteomes" id="UP000007382">
    <property type="component" value="Chromosome"/>
</dbReference>
<evidence type="ECO:0000256" key="1">
    <source>
        <dbReference type="ARBA" id="ARBA00022741"/>
    </source>
</evidence>
<dbReference type="PROSITE" id="PS50045">
    <property type="entry name" value="SIGMA54_INTERACT_4"/>
    <property type="match status" value="1"/>
</dbReference>
<dbReference type="PATRIC" id="fig|1162668.3.peg.790"/>
<dbReference type="GO" id="GO:0005524">
    <property type="term" value="F:ATP binding"/>
    <property type="evidence" value="ECO:0007669"/>
    <property type="project" value="UniProtKB-KW"/>
</dbReference>
<dbReference type="Pfam" id="PF02954">
    <property type="entry name" value="HTH_8"/>
    <property type="match status" value="1"/>
</dbReference>
<dbReference type="InterPro" id="IPR025944">
    <property type="entry name" value="Sigma_54_int_dom_CS"/>
</dbReference>
<keyword evidence="3" id="KW-0805">Transcription regulation</keyword>
<dbReference type="Gene3D" id="1.10.10.60">
    <property type="entry name" value="Homeodomain-like"/>
    <property type="match status" value="1"/>
</dbReference>
<dbReference type="EMBL" id="AP012342">
    <property type="protein sequence ID" value="BAM06397.1"/>
    <property type="molecule type" value="Genomic_DNA"/>
</dbReference>
<dbReference type="Gene3D" id="3.30.450.20">
    <property type="entry name" value="PAS domain"/>
    <property type="match status" value="1"/>
</dbReference>
<dbReference type="PROSITE" id="PS00675">
    <property type="entry name" value="SIGMA54_INTERACT_1"/>
    <property type="match status" value="1"/>
</dbReference>
<dbReference type="KEGG" id="lfc:LFE_0682"/>
<dbReference type="SMART" id="SM00382">
    <property type="entry name" value="AAA"/>
    <property type="match status" value="1"/>
</dbReference>
<keyword evidence="6" id="KW-0804">Transcription</keyword>
<dbReference type="Pfam" id="PF08448">
    <property type="entry name" value="PAS_4"/>
    <property type="match status" value="1"/>
</dbReference>
<dbReference type="InterPro" id="IPR058031">
    <property type="entry name" value="AAA_lid_NorR"/>
</dbReference>
<evidence type="ECO:0000256" key="7">
    <source>
        <dbReference type="SAM" id="MobiDB-lite"/>
    </source>
</evidence>
<feature type="region of interest" description="Disordered" evidence="7">
    <location>
        <begin position="1"/>
        <end position="26"/>
    </location>
</feature>
<feature type="domain" description="Sigma-54 factor interaction" evidence="8">
    <location>
        <begin position="160"/>
        <end position="389"/>
    </location>
</feature>
<evidence type="ECO:0000256" key="3">
    <source>
        <dbReference type="ARBA" id="ARBA00023015"/>
    </source>
</evidence>
<dbReference type="PANTHER" id="PTHR32071">
    <property type="entry name" value="TRANSCRIPTIONAL REGULATORY PROTEIN"/>
    <property type="match status" value="1"/>
</dbReference>
<dbReference type="Gene3D" id="3.40.50.300">
    <property type="entry name" value="P-loop containing nucleotide triphosphate hydrolases"/>
    <property type="match status" value="1"/>
</dbReference>
<keyword evidence="10" id="KW-1185">Reference proteome</keyword>
<dbReference type="InterPro" id="IPR027417">
    <property type="entry name" value="P-loop_NTPase"/>
</dbReference>
<evidence type="ECO:0000256" key="2">
    <source>
        <dbReference type="ARBA" id="ARBA00022840"/>
    </source>
</evidence>
<evidence type="ECO:0000256" key="4">
    <source>
        <dbReference type="ARBA" id="ARBA00023125"/>
    </source>
</evidence>
<dbReference type="FunFam" id="3.40.50.300:FF:000006">
    <property type="entry name" value="DNA-binding transcriptional regulator NtrC"/>
    <property type="match status" value="1"/>
</dbReference>
<dbReference type="CDD" id="cd00009">
    <property type="entry name" value="AAA"/>
    <property type="match status" value="1"/>
</dbReference>
<dbReference type="InterPro" id="IPR025662">
    <property type="entry name" value="Sigma_54_int_dom_ATP-bd_1"/>
</dbReference>
<protein>
    <submittedName>
        <fullName evidence="9">Putative sigma-54 specific transcriptional regulator, Fis family</fullName>
    </submittedName>
</protein>
<dbReference type="SUPFAM" id="SSF55785">
    <property type="entry name" value="PYP-like sensor domain (PAS domain)"/>
    <property type="match status" value="1"/>
</dbReference>
<reference evidence="10" key="2">
    <citation type="submission" date="2012-03" db="EMBL/GenBank/DDBJ databases">
        <title>The complete genome sequence of the pioneer microbe on fresh volcanic deposit, Leptospirillum ferrooxidans strain C2-3.</title>
        <authorList>
            <person name="Fujimura R."/>
            <person name="Sato Y."/>
            <person name="Nishizawa T."/>
            <person name="Nanba K."/>
            <person name="Oshima K."/>
            <person name="Hattori M."/>
            <person name="Kamijo T."/>
            <person name="Ohta H."/>
        </authorList>
    </citation>
    <scope>NUCLEOTIDE SEQUENCE [LARGE SCALE GENOMIC DNA]</scope>
    <source>
        <strain evidence="10">C2-3</strain>
    </source>
</reference>
<reference evidence="9 10" key="1">
    <citation type="journal article" date="2012" name="J. Bacteriol.">
        <title>Complete Genome Sequence of Leptospirillum ferrooxidans Strain C2-3, Isolated from a Fresh Volcanic Ash Deposit on the Island of Miyake, Japan.</title>
        <authorList>
            <person name="Fujimura R."/>
            <person name="Sato Y."/>
            <person name="Nishizawa T."/>
            <person name="Oshima K."/>
            <person name="Kim S.-W."/>
            <person name="Hattori M."/>
            <person name="Kamijo T."/>
            <person name="Ohta H."/>
        </authorList>
    </citation>
    <scope>NUCLEOTIDE SEQUENCE [LARGE SCALE GENOMIC DNA]</scope>
    <source>
        <strain evidence="9 10">C2-3</strain>
    </source>
</reference>
<keyword evidence="1" id="KW-0547">Nucleotide-binding</keyword>
<evidence type="ECO:0000256" key="6">
    <source>
        <dbReference type="ARBA" id="ARBA00023163"/>
    </source>
</evidence>
<sequence length="468" mass="52248">MSPFRGRSLVPTFPENSGTPEDRDKNASLIDPEIILESLEEGVLAIGLDRKILYMNKAAREMLSVTPGQEKTIDCQKALKSSSCQTRCLLEKTITTGETIRNHEITIFDRSHRIRTLRVNTALLKRPDGELIGGVEIFHDVTHILALKEEIKGRYSFGRIIGRSQRMQELYDILPIISNGKSTILIEGESGTGKELVANAIHESSSRKEGPFVKLNCAALSEGVLESELFGHVKGAFTGAVQSRPGRFEIASGGTLFLDEIGEISPSMQVKLLRVLQEEEFERVGGTHTIKVDVRVIAATNRDLKQAMEKGEFRKDLYYRLRVIPVTLVPLRDRKEDIPLLINSFIEKFSLTTGKEISGISPEAMGVLLNYSWPGNIRELQNAIEHAVLLSPGGIIDLKHLPADITNNPEENRAPENIVETSQPLRKVKDDMIRKTLEMTGGNISEAARKLEIGRSTLWRRLREMDHG</sequence>
<accession>I0IM98</accession>
<evidence type="ECO:0000313" key="10">
    <source>
        <dbReference type="Proteomes" id="UP000007382"/>
    </source>
</evidence>
<dbReference type="SUPFAM" id="SSF52540">
    <property type="entry name" value="P-loop containing nucleoside triphosphate hydrolases"/>
    <property type="match status" value="1"/>
</dbReference>
<dbReference type="PANTHER" id="PTHR32071:SF113">
    <property type="entry name" value="ALGINATE BIOSYNTHESIS TRANSCRIPTIONAL REGULATORY PROTEIN ALGB"/>
    <property type="match status" value="1"/>
</dbReference>
<name>I0IM98_LEPFC</name>
<evidence type="ECO:0000259" key="8">
    <source>
        <dbReference type="PROSITE" id="PS50045"/>
    </source>
</evidence>
<dbReference type="FunFam" id="1.10.8.60:FF:000014">
    <property type="entry name" value="DNA-binding transcriptional regulator NtrC"/>
    <property type="match status" value="1"/>
</dbReference>
<dbReference type="InterPro" id="IPR002078">
    <property type="entry name" value="Sigma_54_int"/>
</dbReference>
<organism evidence="9 10">
    <name type="scientific">Leptospirillum ferrooxidans (strain C2-3)</name>
    <dbReference type="NCBI Taxonomy" id="1162668"/>
    <lineage>
        <taxon>Bacteria</taxon>
        <taxon>Pseudomonadati</taxon>
        <taxon>Nitrospirota</taxon>
        <taxon>Nitrospiria</taxon>
        <taxon>Nitrospirales</taxon>
        <taxon>Nitrospiraceae</taxon>
        <taxon>Leptospirillum</taxon>
    </lineage>
</organism>
<evidence type="ECO:0000313" key="9">
    <source>
        <dbReference type="EMBL" id="BAM06397.1"/>
    </source>
</evidence>
<dbReference type="STRING" id="1162668.LFE_0682"/>
<dbReference type="InterPro" id="IPR013656">
    <property type="entry name" value="PAS_4"/>
</dbReference>
<proteinExistence type="predicted"/>
<gene>
    <name evidence="9" type="ordered locus">LFE_0682</name>
</gene>
<dbReference type="AlphaFoldDB" id="I0IM98"/>
<dbReference type="InterPro" id="IPR025943">
    <property type="entry name" value="Sigma_54_int_dom_ATP-bd_2"/>
</dbReference>
<keyword evidence="5" id="KW-0010">Activator</keyword>
<dbReference type="OrthoDB" id="9814761at2"/>
<dbReference type="Pfam" id="PF00158">
    <property type="entry name" value="Sigma54_activat"/>
    <property type="match status" value="1"/>
</dbReference>
<dbReference type="InterPro" id="IPR009057">
    <property type="entry name" value="Homeodomain-like_sf"/>
</dbReference>
<dbReference type="PROSITE" id="PS00676">
    <property type="entry name" value="SIGMA54_INTERACT_2"/>
    <property type="match status" value="1"/>
</dbReference>
<dbReference type="InterPro" id="IPR035965">
    <property type="entry name" value="PAS-like_dom_sf"/>
</dbReference>
<dbReference type="Gene3D" id="1.10.8.60">
    <property type="match status" value="1"/>
</dbReference>
<dbReference type="GO" id="GO:0043565">
    <property type="term" value="F:sequence-specific DNA binding"/>
    <property type="evidence" value="ECO:0007669"/>
    <property type="project" value="InterPro"/>
</dbReference>
<keyword evidence="4" id="KW-0238">DNA-binding</keyword>
<dbReference type="RefSeq" id="WP_014448889.1">
    <property type="nucleotide sequence ID" value="NC_017094.1"/>
</dbReference>